<dbReference type="EMBL" id="RCHU02000009">
    <property type="protein sequence ID" value="KAL3580630.1"/>
    <property type="molecule type" value="Genomic_DNA"/>
</dbReference>
<evidence type="ECO:0000313" key="1">
    <source>
        <dbReference type="EMBL" id="KAL3580630.1"/>
    </source>
</evidence>
<name>A0ACC4BQG5_POPAL</name>
<gene>
    <name evidence="1" type="ORF">D5086_018465</name>
</gene>
<reference evidence="1 2" key="1">
    <citation type="journal article" date="2024" name="Plant Biotechnol. J.">
        <title>Genome and CRISPR/Cas9 system of a widespread forest tree (Populus alba) in the world.</title>
        <authorList>
            <person name="Liu Y.J."/>
            <person name="Jiang P.F."/>
            <person name="Han X.M."/>
            <person name="Li X.Y."/>
            <person name="Wang H.M."/>
            <person name="Wang Y.J."/>
            <person name="Wang X.X."/>
            <person name="Zeng Q.Y."/>
        </authorList>
    </citation>
    <scope>NUCLEOTIDE SEQUENCE [LARGE SCALE GENOMIC DNA]</scope>
    <source>
        <strain evidence="2">cv. PAL-ZL1</strain>
    </source>
</reference>
<comment type="caution">
    <text evidence="1">The sequence shown here is derived from an EMBL/GenBank/DDBJ whole genome shotgun (WGS) entry which is preliminary data.</text>
</comment>
<proteinExistence type="predicted"/>
<dbReference type="Proteomes" id="UP000309997">
    <property type="component" value="Unassembled WGS sequence"/>
</dbReference>
<accession>A0ACC4BQG5</accession>
<organism evidence="1 2">
    <name type="scientific">Populus alba</name>
    <name type="common">White poplar</name>
    <dbReference type="NCBI Taxonomy" id="43335"/>
    <lineage>
        <taxon>Eukaryota</taxon>
        <taxon>Viridiplantae</taxon>
        <taxon>Streptophyta</taxon>
        <taxon>Embryophyta</taxon>
        <taxon>Tracheophyta</taxon>
        <taxon>Spermatophyta</taxon>
        <taxon>Magnoliopsida</taxon>
        <taxon>eudicotyledons</taxon>
        <taxon>Gunneridae</taxon>
        <taxon>Pentapetalae</taxon>
        <taxon>rosids</taxon>
        <taxon>fabids</taxon>
        <taxon>Malpighiales</taxon>
        <taxon>Salicaceae</taxon>
        <taxon>Saliceae</taxon>
        <taxon>Populus</taxon>
    </lineage>
</organism>
<sequence>MEEKPAGSHADSPASAEPGPSRRRAGGHKRKANSLSNFLSSPLPPKRLTREKVAISNLSNHNGPFTRARQIPNILASSALSAGVKVEQKVATAVPDAAALVEEERRSKVEELQTEIEAEFEVIRSRDSNAHIVPSHCGWFSWTKIHPLEERLLPSFFNGKSQSRTPDTYLEIRNWIMKKFNSNPNTLIEVKDLSELEVSDLDARQEVLEFLDYWGLINFHPLQFDSAPNADGDEAAKKESSLEKLFCFEAIQPCPPIVPKPNLAAPTTSSRLFPESAIAEELAKLEGPSVEYHCNSCSADCSRKRYHCQKQADYDLCADCFNNGKFGSNMFSSDFILMEPAEAAGASGGKWTDQETLLLLEALELYKENWNEIAEHVATKTKAQCILHFVQMPIEDAFFDIANDMDGTSKVTVDADATVDKTSGPKDVLDTSESKTGASEDQPLTPPMEASKPEGTSEVKGSQESTENEKSSEVINGPEISKSEDASGVKVSEEMGENVALRALTEAFEAVGYSPTPENRLSFSEVGNPVMALASFLARLVGPNVATASTRSSLKSLSSNYPGMQLAARHCFLLEDPPEERKKPSGSDCVATEMADHDAQKDKQEEKNQTENSPTSGLGDRDLSDDHRDKKVGDSVPEEKKPLDSSKGESPEKVNAVNEAETVVSHDEVEPGRSKESSNSELLKDHTPSIVKELDEIPPNSACPPSSLKETLEVSSADEHSQLTEVAKDVNMVSDLKSSEKNEPSQSVASMSVDEHSQAGDSSKDVDMVSDSLPADKDGSQQPAKSNAGDHSQPTESTADVDMLSSQPSEVKPQDLKVESGATSEEGPKDSKKEKPDSEVIKDDNKIDKIKRAAVSALSAAAVKAKLLANQEEDQIRQLAASLIEKQLHKLEMKLAFFNEMDSVIMRVREQLDRSRQRLYQERAQIIASRLGLPPSSRAVPPSLPANRIAMNFANAFPRPPMSMTAQRPPISRPMGALAPTPGTLVSTTTTAGNSIRPSGQEKLSSVGTKCSDVICTSVQYGLEAFASKLLCKFVMSSLTVPWVPVYFHRLKDEYLCLTYLCTASKKSSLTKRGHGPRQCSIAISIDR</sequence>
<protein>
    <submittedName>
        <fullName evidence="1">Uncharacterized protein</fullName>
    </submittedName>
</protein>
<evidence type="ECO:0000313" key="2">
    <source>
        <dbReference type="Proteomes" id="UP000309997"/>
    </source>
</evidence>
<keyword evidence="2" id="KW-1185">Reference proteome</keyword>